<dbReference type="SUPFAM" id="SSF55804">
    <property type="entry name" value="Phoshotransferase/anion transport protein"/>
    <property type="match status" value="1"/>
</dbReference>
<accession>A0ABV4U235</accession>
<feature type="domain" description="PTS EIIA type-2" evidence="1">
    <location>
        <begin position="5"/>
        <end position="151"/>
    </location>
</feature>
<name>A0ABV4U235_9BACT</name>
<keyword evidence="2" id="KW-0762">Sugar transport</keyword>
<dbReference type="Pfam" id="PF00359">
    <property type="entry name" value="PTS_EIIA_2"/>
    <property type="match status" value="1"/>
</dbReference>
<dbReference type="InterPro" id="IPR016152">
    <property type="entry name" value="PTrfase/Anion_transptr"/>
</dbReference>
<reference evidence="2 3" key="1">
    <citation type="submission" date="2024-08" db="EMBL/GenBank/DDBJ databases">
        <title>Whole-genome sequencing of halo(alkali)philic microorganisms from hypersaline lakes.</title>
        <authorList>
            <person name="Sorokin D.Y."/>
            <person name="Merkel A.Y."/>
            <person name="Messina E."/>
            <person name="Yakimov M."/>
        </authorList>
    </citation>
    <scope>NUCLEOTIDE SEQUENCE [LARGE SCALE GENOMIC DNA]</scope>
    <source>
        <strain evidence="2 3">AB-hyl4</strain>
    </source>
</reference>
<keyword evidence="2" id="KW-0813">Transport</keyword>
<protein>
    <submittedName>
        <fullName evidence="2">PTS sugar transporter subunit IIA</fullName>
    </submittedName>
</protein>
<dbReference type="CDD" id="cd00211">
    <property type="entry name" value="PTS_IIA_fru"/>
    <property type="match status" value="1"/>
</dbReference>
<evidence type="ECO:0000313" key="2">
    <source>
        <dbReference type="EMBL" id="MFA9477235.1"/>
    </source>
</evidence>
<dbReference type="RefSeq" id="WP_425344160.1">
    <property type="nucleotide sequence ID" value="NZ_JBGUBD010000002.1"/>
</dbReference>
<comment type="caution">
    <text evidence="2">The sequence shown here is derived from an EMBL/GenBank/DDBJ whole genome shotgun (WGS) entry which is preliminary data.</text>
</comment>
<dbReference type="Proteomes" id="UP001575105">
    <property type="component" value="Unassembled WGS sequence"/>
</dbReference>
<gene>
    <name evidence="2" type="ORF">ACERK3_02890</name>
</gene>
<organism evidence="2 3">
    <name type="scientific">Natronomicrosphaera hydrolytica</name>
    <dbReference type="NCBI Taxonomy" id="3242702"/>
    <lineage>
        <taxon>Bacteria</taxon>
        <taxon>Pseudomonadati</taxon>
        <taxon>Planctomycetota</taxon>
        <taxon>Phycisphaerae</taxon>
        <taxon>Phycisphaerales</taxon>
        <taxon>Phycisphaeraceae</taxon>
        <taxon>Natronomicrosphaera</taxon>
    </lineage>
</organism>
<evidence type="ECO:0000259" key="1">
    <source>
        <dbReference type="PROSITE" id="PS51094"/>
    </source>
</evidence>
<keyword evidence="3" id="KW-1185">Reference proteome</keyword>
<sequence>MKWHDFLVTDAIIADLKATDRDDAIIEMIDALIANGAAPADLRDDLIQQIVEREKHGSTGFGKGVAVPHVKHERIEKMAAGIGVSQKGVDFNALDKAPVYSIVLLLSPKDKPDEHLQAMENIFSNLQKDTFRRFLRQSTTREEIEDLIQEADAQQLTG</sequence>
<dbReference type="Gene3D" id="3.40.930.10">
    <property type="entry name" value="Mannitol-specific EII, Chain A"/>
    <property type="match status" value="1"/>
</dbReference>
<dbReference type="InterPro" id="IPR051541">
    <property type="entry name" value="PTS_SugarTrans_NitroReg"/>
</dbReference>
<proteinExistence type="predicted"/>
<dbReference type="PANTHER" id="PTHR47738:SF2">
    <property type="entry name" value="PTS SYSTEM FRUCTOSE-LIKE EIIA COMPONENT"/>
    <property type="match status" value="1"/>
</dbReference>
<dbReference type="PANTHER" id="PTHR47738">
    <property type="entry name" value="PTS SYSTEM FRUCTOSE-LIKE EIIA COMPONENT-RELATED"/>
    <property type="match status" value="1"/>
</dbReference>
<dbReference type="PROSITE" id="PS51094">
    <property type="entry name" value="PTS_EIIA_TYPE_2"/>
    <property type="match status" value="1"/>
</dbReference>
<evidence type="ECO:0000313" key="3">
    <source>
        <dbReference type="Proteomes" id="UP001575105"/>
    </source>
</evidence>
<dbReference type="EMBL" id="JBGUBD010000002">
    <property type="protein sequence ID" value="MFA9477235.1"/>
    <property type="molecule type" value="Genomic_DNA"/>
</dbReference>
<dbReference type="InterPro" id="IPR002178">
    <property type="entry name" value="PTS_EIIA_type-2_dom"/>
</dbReference>